<protein>
    <submittedName>
        <fullName evidence="1">Uncharacterized protein</fullName>
    </submittedName>
</protein>
<organism evidence="1">
    <name type="scientific">viral metagenome</name>
    <dbReference type="NCBI Taxonomy" id="1070528"/>
    <lineage>
        <taxon>unclassified sequences</taxon>
        <taxon>metagenomes</taxon>
        <taxon>organismal metagenomes</taxon>
    </lineage>
</organism>
<dbReference type="AlphaFoldDB" id="A0A6C0JVA1"/>
<sequence>MDLFNYMQDGACPAARAVLAYLQRESTNIEDSWNKEYHCYDARFEIGRWENCREQGYIVSLKNKDHSQQLNIAFFEHRNSNDICCIKWLQYSINSLSIDTMDTKGEVYNTKWDVSKSFNYDGIIECANWIAGEFRQFWNTTKKDYVVANSILTNEV</sequence>
<proteinExistence type="predicted"/>
<name>A0A6C0JVA1_9ZZZZ</name>
<reference evidence="1" key="1">
    <citation type="journal article" date="2020" name="Nature">
        <title>Giant virus diversity and host interactions through global metagenomics.</title>
        <authorList>
            <person name="Schulz F."/>
            <person name="Roux S."/>
            <person name="Paez-Espino D."/>
            <person name="Jungbluth S."/>
            <person name="Walsh D.A."/>
            <person name="Denef V.J."/>
            <person name="McMahon K.D."/>
            <person name="Konstantinidis K.T."/>
            <person name="Eloe-Fadrosh E.A."/>
            <person name="Kyrpides N.C."/>
            <person name="Woyke T."/>
        </authorList>
    </citation>
    <scope>NUCLEOTIDE SEQUENCE</scope>
    <source>
        <strain evidence="1">GVMAG-S-1064190-84</strain>
    </source>
</reference>
<accession>A0A6C0JVA1</accession>
<evidence type="ECO:0000313" key="1">
    <source>
        <dbReference type="EMBL" id="QHU08851.1"/>
    </source>
</evidence>
<dbReference type="EMBL" id="MN740699">
    <property type="protein sequence ID" value="QHU08851.1"/>
    <property type="molecule type" value="Genomic_DNA"/>
</dbReference>